<keyword evidence="1" id="KW-0732">Signal</keyword>
<organism evidence="2">
    <name type="scientific">Schlesneria paludicola</name>
    <dbReference type="NCBI Taxonomy" id="360056"/>
    <lineage>
        <taxon>Bacteria</taxon>
        <taxon>Pseudomonadati</taxon>
        <taxon>Planctomycetota</taxon>
        <taxon>Planctomycetia</taxon>
        <taxon>Planctomycetales</taxon>
        <taxon>Planctomycetaceae</taxon>
        <taxon>Schlesneria</taxon>
    </lineage>
</organism>
<accession>A0A7C2P3M7</accession>
<feature type="chain" id="PRO_5028173467" evidence="1">
    <location>
        <begin position="28"/>
        <end position="396"/>
    </location>
</feature>
<proteinExistence type="predicted"/>
<reference evidence="2" key="1">
    <citation type="journal article" date="2020" name="mSystems">
        <title>Genome- and Community-Level Interaction Insights into Carbon Utilization and Element Cycling Functions of Hydrothermarchaeota in Hydrothermal Sediment.</title>
        <authorList>
            <person name="Zhou Z."/>
            <person name="Liu Y."/>
            <person name="Xu W."/>
            <person name="Pan J."/>
            <person name="Luo Z.H."/>
            <person name="Li M."/>
        </authorList>
    </citation>
    <scope>NUCLEOTIDE SEQUENCE [LARGE SCALE GENOMIC DNA]</scope>
    <source>
        <strain evidence="2">SpSt-339</strain>
    </source>
</reference>
<gene>
    <name evidence="2" type="ORF">ENQ76_09215</name>
</gene>
<dbReference type="AlphaFoldDB" id="A0A7C2P3M7"/>
<sequence>MVQSVGRLLVLGVVLGCALGSSRSALAQPVTMSLEPGWDQVDSISTDDTPVAVNGYESIYDTGVAFKLVWDASQSPLNVPWEAFTPDQWFYQSHQFLAGQQGEEYFLVPARLYSPAEFTVQAFDPQTSNLLLERSHTESIVEINTGFPTFLDNCPVEQSMVEDWSEQLGDLAISSFCSQFFAPEFIADKAMEYNLSESEVEDMINNVESEMQQTFRPVWRSWASKAYGLQHRYVIRVGSGHPLLGDASTAVSSVPQGIYTGLSVLKQPGQTWQQVVPEVVSFNVNTSALTQVAVDWVDSVFDSGLPPTISGDTVFLSEVRIGLPVAYDTGTWSVDGELYSRVRDVSFNKIFGNSLDGGLGVTWRRGNISVTISAEAQEVIGSGNPEQFIYLQGGYP</sequence>
<evidence type="ECO:0000313" key="2">
    <source>
        <dbReference type="EMBL" id="HEN15633.1"/>
    </source>
</evidence>
<dbReference type="EMBL" id="DSOK01000260">
    <property type="protein sequence ID" value="HEN15633.1"/>
    <property type="molecule type" value="Genomic_DNA"/>
</dbReference>
<name>A0A7C2P3M7_9PLAN</name>
<protein>
    <submittedName>
        <fullName evidence="2">Uncharacterized protein</fullName>
    </submittedName>
</protein>
<feature type="signal peptide" evidence="1">
    <location>
        <begin position="1"/>
        <end position="27"/>
    </location>
</feature>
<evidence type="ECO:0000256" key="1">
    <source>
        <dbReference type="SAM" id="SignalP"/>
    </source>
</evidence>
<comment type="caution">
    <text evidence="2">The sequence shown here is derived from an EMBL/GenBank/DDBJ whole genome shotgun (WGS) entry which is preliminary data.</text>
</comment>